<name>A0ABY1S8Y1_CALBS</name>
<organism evidence="2 3">
    <name type="scientific">Caldicellulosiruptor bescii</name>
    <name type="common">Anaerocellum thermophilum</name>
    <dbReference type="NCBI Taxonomy" id="31899"/>
    <lineage>
        <taxon>Bacteria</taxon>
        <taxon>Bacillati</taxon>
        <taxon>Bacillota</taxon>
        <taxon>Bacillota incertae sedis</taxon>
        <taxon>Caldicellulosiruptorales</taxon>
        <taxon>Caldicellulosiruptoraceae</taxon>
        <taxon>Caldicellulosiruptor</taxon>
    </lineage>
</organism>
<sequence length="151" mass="17823">MNTYKFARTFRGFKPSSVIEYLNNLEMTYEKEIKEKQEKIEELKKENEELKNTLKKLEEELSKLNEQKIKIAELLIIAQEKAESIVSKAIEEGENKKRALLAEIEEHEKLLQNLKDEIKRIKGELQSFISKFDEKTVRDSQSELQEESSIM</sequence>
<reference evidence="2 3" key="1">
    <citation type="submission" date="2017-05" db="EMBL/GenBank/DDBJ databases">
        <authorList>
            <person name="Varghese N."/>
            <person name="Submissions S."/>
        </authorList>
    </citation>
    <scope>NUCLEOTIDE SEQUENCE [LARGE SCALE GENOMIC DNA]</scope>
    <source>
        <strain evidence="2 3">MACB1020</strain>
    </source>
</reference>
<dbReference type="Proteomes" id="UP000196803">
    <property type="component" value="Unassembled WGS sequence"/>
</dbReference>
<dbReference type="RefSeq" id="WP_015907922.1">
    <property type="nucleotide sequence ID" value="NZ_FUZJ01000001.1"/>
</dbReference>
<keyword evidence="3" id="KW-1185">Reference proteome</keyword>
<accession>A0ABY1S8Y1</accession>
<proteinExistence type="predicted"/>
<evidence type="ECO:0000313" key="2">
    <source>
        <dbReference type="EMBL" id="SMR93559.1"/>
    </source>
</evidence>
<dbReference type="GeneID" id="31772808"/>
<evidence type="ECO:0000256" key="1">
    <source>
        <dbReference type="SAM" id="Coils"/>
    </source>
</evidence>
<gene>
    <name evidence="2" type="ORF">SAMN05216240_1632</name>
</gene>
<protein>
    <submittedName>
        <fullName evidence="2">DivIVA protein</fullName>
    </submittedName>
</protein>
<comment type="caution">
    <text evidence="2">The sequence shown here is derived from an EMBL/GenBank/DDBJ whole genome shotgun (WGS) entry which is preliminary data.</text>
</comment>
<feature type="coiled-coil region" evidence="1">
    <location>
        <begin position="19"/>
        <end position="131"/>
    </location>
</feature>
<evidence type="ECO:0000313" key="3">
    <source>
        <dbReference type="Proteomes" id="UP000196803"/>
    </source>
</evidence>
<dbReference type="EMBL" id="FXXC01000001">
    <property type="protein sequence ID" value="SMR93559.1"/>
    <property type="molecule type" value="Genomic_DNA"/>
</dbReference>
<keyword evidence="1" id="KW-0175">Coiled coil</keyword>